<protein>
    <submittedName>
        <fullName evidence="2">Uncharacterized protein</fullName>
    </submittedName>
</protein>
<gene>
    <name evidence="2" type="ORF">ATO8_19884</name>
</gene>
<accession>W4HDR0</accession>
<organism evidence="2 3">
    <name type="scientific">Roseivivax marinus</name>
    <dbReference type="NCBI Taxonomy" id="1379903"/>
    <lineage>
        <taxon>Bacteria</taxon>
        <taxon>Pseudomonadati</taxon>
        <taxon>Pseudomonadota</taxon>
        <taxon>Alphaproteobacteria</taxon>
        <taxon>Rhodobacterales</taxon>
        <taxon>Roseobacteraceae</taxon>
        <taxon>Roseivivax</taxon>
    </lineage>
</organism>
<dbReference type="Proteomes" id="UP000019063">
    <property type="component" value="Unassembled WGS sequence"/>
</dbReference>
<reference evidence="2 3" key="1">
    <citation type="journal article" date="2014" name="Antonie Van Leeuwenhoek">
        <title>Roseivivax atlanticus sp. nov., isolated from surface seawater of the Atlantic Ocean.</title>
        <authorList>
            <person name="Li G."/>
            <person name="Lai Q."/>
            <person name="Liu X."/>
            <person name="Sun F."/>
            <person name="Shao Z."/>
        </authorList>
    </citation>
    <scope>NUCLEOTIDE SEQUENCE [LARGE SCALE GENOMIC DNA]</scope>
    <source>
        <strain evidence="2 3">22II-s10s</strain>
    </source>
</reference>
<feature type="region of interest" description="Disordered" evidence="1">
    <location>
        <begin position="172"/>
        <end position="203"/>
    </location>
</feature>
<dbReference type="eggNOG" id="ENOG503313A">
    <property type="taxonomic scope" value="Bacteria"/>
</dbReference>
<feature type="region of interest" description="Disordered" evidence="1">
    <location>
        <begin position="25"/>
        <end position="78"/>
    </location>
</feature>
<dbReference type="AlphaFoldDB" id="W4HDR0"/>
<comment type="caution">
    <text evidence="2">The sequence shown here is derived from an EMBL/GenBank/DDBJ whole genome shotgun (WGS) entry which is preliminary data.</text>
</comment>
<evidence type="ECO:0000313" key="2">
    <source>
        <dbReference type="EMBL" id="ETW10892.1"/>
    </source>
</evidence>
<sequence>MPDRSDNPPRDPAGLVTGAELAVRELDGWRAGPRRPGEVQGSLFGGEVPEPDGVGDLEEPAKPRGRGRPPGSRNRSTDDWSKFLLTRYRSPLVGLAEIAQASPLELQRELGGSPSKENPDGCTLVEALRIIMQAQAALAPYVHQKMPTAIDGGGVAMMQVIVNAGTGSEAAETLEIRPVQETEEYQQLSESDRATLENEGRNE</sequence>
<feature type="compositionally biased region" description="Basic and acidic residues" evidence="1">
    <location>
        <begin position="190"/>
        <end position="203"/>
    </location>
</feature>
<proteinExistence type="predicted"/>
<evidence type="ECO:0000256" key="1">
    <source>
        <dbReference type="SAM" id="MobiDB-lite"/>
    </source>
</evidence>
<name>W4HDR0_9RHOB</name>
<dbReference type="STRING" id="1379903.ATO8_19884"/>
<keyword evidence="3" id="KW-1185">Reference proteome</keyword>
<feature type="compositionally biased region" description="Acidic residues" evidence="1">
    <location>
        <begin position="49"/>
        <end position="58"/>
    </location>
</feature>
<evidence type="ECO:0000313" key="3">
    <source>
        <dbReference type="Proteomes" id="UP000019063"/>
    </source>
</evidence>
<dbReference type="EMBL" id="AQQW01000021">
    <property type="protein sequence ID" value="ETW10892.1"/>
    <property type="molecule type" value="Genomic_DNA"/>
</dbReference>